<dbReference type="AlphaFoldDB" id="A0AAV7M0P5"/>
<protein>
    <submittedName>
        <fullName evidence="2">Uncharacterized protein</fullName>
    </submittedName>
</protein>
<accession>A0AAV7M0P5</accession>
<evidence type="ECO:0000256" key="1">
    <source>
        <dbReference type="SAM" id="MobiDB-lite"/>
    </source>
</evidence>
<dbReference type="EMBL" id="JANPWB010000014">
    <property type="protein sequence ID" value="KAJ1096122.1"/>
    <property type="molecule type" value="Genomic_DNA"/>
</dbReference>
<dbReference type="Proteomes" id="UP001066276">
    <property type="component" value="Chromosome 10"/>
</dbReference>
<keyword evidence="3" id="KW-1185">Reference proteome</keyword>
<evidence type="ECO:0000313" key="2">
    <source>
        <dbReference type="EMBL" id="KAJ1096122.1"/>
    </source>
</evidence>
<gene>
    <name evidence="2" type="ORF">NDU88_001266</name>
</gene>
<sequence length="67" mass="6930">MCKGGGNRYPPKPAGSPRAAKASVPRLSQLLLWRADPAKPTAAAKVKVVYSSSSPVHNDISDNAGGE</sequence>
<name>A0AAV7M0P5_PLEWA</name>
<proteinExistence type="predicted"/>
<organism evidence="2 3">
    <name type="scientific">Pleurodeles waltl</name>
    <name type="common">Iberian ribbed newt</name>
    <dbReference type="NCBI Taxonomy" id="8319"/>
    <lineage>
        <taxon>Eukaryota</taxon>
        <taxon>Metazoa</taxon>
        <taxon>Chordata</taxon>
        <taxon>Craniata</taxon>
        <taxon>Vertebrata</taxon>
        <taxon>Euteleostomi</taxon>
        <taxon>Amphibia</taxon>
        <taxon>Batrachia</taxon>
        <taxon>Caudata</taxon>
        <taxon>Salamandroidea</taxon>
        <taxon>Salamandridae</taxon>
        <taxon>Pleurodelinae</taxon>
        <taxon>Pleurodeles</taxon>
    </lineage>
</organism>
<evidence type="ECO:0000313" key="3">
    <source>
        <dbReference type="Proteomes" id="UP001066276"/>
    </source>
</evidence>
<feature type="region of interest" description="Disordered" evidence="1">
    <location>
        <begin position="1"/>
        <end position="23"/>
    </location>
</feature>
<comment type="caution">
    <text evidence="2">The sequence shown here is derived from an EMBL/GenBank/DDBJ whole genome shotgun (WGS) entry which is preliminary data.</text>
</comment>
<reference evidence="2" key="1">
    <citation type="journal article" date="2022" name="bioRxiv">
        <title>Sequencing and chromosome-scale assembly of the giantPleurodeles waltlgenome.</title>
        <authorList>
            <person name="Brown T."/>
            <person name="Elewa A."/>
            <person name="Iarovenko S."/>
            <person name="Subramanian E."/>
            <person name="Araus A.J."/>
            <person name="Petzold A."/>
            <person name="Susuki M."/>
            <person name="Suzuki K.-i.T."/>
            <person name="Hayashi T."/>
            <person name="Toyoda A."/>
            <person name="Oliveira C."/>
            <person name="Osipova E."/>
            <person name="Leigh N.D."/>
            <person name="Simon A."/>
            <person name="Yun M.H."/>
        </authorList>
    </citation>
    <scope>NUCLEOTIDE SEQUENCE</scope>
    <source>
        <strain evidence="2">20211129_DDA</strain>
        <tissue evidence="2">Liver</tissue>
    </source>
</reference>